<dbReference type="EMBL" id="AUZJ01000002">
    <property type="protein sequence ID" value="ERF61913.1"/>
    <property type="molecule type" value="Genomic_DNA"/>
</dbReference>
<dbReference type="eggNOG" id="COG2088">
    <property type="taxonomic scope" value="Bacteria"/>
</dbReference>
<reference evidence="7 8" key="1">
    <citation type="submission" date="2013-08" db="EMBL/GenBank/DDBJ databases">
        <authorList>
            <person name="Durkin A.S."/>
            <person name="Haft D.R."/>
            <person name="McCorrison J."/>
            <person name="Torralba M."/>
            <person name="Gillis M."/>
            <person name="Haft D.H."/>
            <person name="Methe B."/>
            <person name="Sutton G."/>
            <person name="Nelson K.E."/>
        </authorList>
    </citation>
    <scope>NUCLEOTIDE SEQUENCE [LARGE SCALE GENOMIC DNA]</scope>
    <source>
        <strain evidence="6 8">ATCC 35536</strain>
        <strain evidence="5 7">VPI DR56BR1116</strain>
    </source>
</reference>
<dbReference type="GO" id="GO:0000917">
    <property type="term" value="P:division septum assembly"/>
    <property type="evidence" value="ECO:0007669"/>
    <property type="project" value="UniProtKB-KW"/>
</dbReference>
<dbReference type="AlphaFoldDB" id="U2KPT4"/>
<protein>
    <recommendedName>
        <fullName evidence="4">Putative septation protein SpoVG</fullName>
    </recommendedName>
</protein>
<dbReference type="OrthoDB" id="9796286at2"/>
<keyword evidence="8" id="KW-1185">Reference proteome</keyword>
<organism evidence="5 7">
    <name type="scientific">Treponema socranskii subsp. socranskii VPI DR56BR1116 = ATCC 35536</name>
    <dbReference type="NCBI Taxonomy" id="1125725"/>
    <lineage>
        <taxon>Bacteria</taxon>
        <taxon>Pseudomonadati</taxon>
        <taxon>Spirochaetota</taxon>
        <taxon>Spirochaetia</taxon>
        <taxon>Spirochaetales</taxon>
        <taxon>Treponemataceae</taxon>
        <taxon>Treponema</taxon>
    </lineage>
</organism>
<comment type="similarity">
    <text evidence="4">Belongs to the SpoVG family.</text>
</comment>
<dbReference type="InterPro" id="IPR036751">
    <property type="entry name" value="SpoVG_sf"/>
</dbReference>
<dbReference type="PANTHER" id="PTHR38429">
    <property type="entry name" value="SEPTATION PROTEIN SPOVG-RELATED"/>
    <property type="match status" value="1"/>
</dbReference>
<dbReference type="Gene3D" id="3.30.1120.40">
    <property type="entry name" value="Stage V sporulation protein G"/>
    <property type="match status" value="1"/>
</dbReference>
<dbReference type="Pfam" id="PF04026">
    <property type="entry name" value="SpoVG"/>
    <property type="match status" value="1"/>
</dbReference>
<dbReference type="NCBIfam" id="NF009749">
    <property type="entry name" value="PRK13259.1"/>
    <property type="match status" value="1"/>
</dbReference>
<keyword evidence="3 4" id="KW-0131">Cell cycle</keyword>
<evidence type="ECO:0000313" key="8">
    <source>
        <dbReference type="Proteomes" id="UP000016646"/>
    </source>
</evidence>
<dbReference type="RefSeq" id="WP_021329177.1">
    <property type="nucleotide sequence ID" value="NZ_AUZJ01000002.1"/>
</dbReference>
<keyword evidence="2 4" id="KW-0717">Septation</keyword>
<dbReference type="PANTHER" id="PTHR38429:SF1">
    <property type="entry name" value="SEPTATION PROTEIN SPOVG-RELATED"/>
    <property type="match status" value="1"/>
</dbReference>
<dbReference type="InterPro" id="IPR007170">
    <property type="entry name" value="SpoVG"/>
</dbReference>
<evidence type="ECO:0000256" key="3">
    <source>
        <dbReference type="ARBA" id="ARBA00023306"/>
    </source>
</evidence>
<dbReference type="GO" id="GO:0030435">
    <property type="term" value="P:sporulation resulting in formation of a cellular spore"/>
    <property type="evidence" value="ECO:0007669"/>
    <property type="project" value="InterPro"/>
</dbReference>
<evidence type="ECO:0000313" key="5">
    <source>
        <dbReference type="EMBL" id="ERF61913.1"/>
    </source>
</evidence>
<dbReference type="Proteomes" id="UP000016412">
    <property type="component" value="Unassembled WGS sequence"/>
</dbReference>
<evidence type="ECO:0000313" key="6">
    <source>
        <dbReference type="EMBL" id="ERK00507.1"/>
    </source>
</evidence>
<keyword evidence="1 4" id="KW-0132">Cell division</keyword>
<name>U2KPT4_TRESO</name>
<evidence type="ECO:0000313" key="7">
    <source>
        <dbReference type="Proteomes" id="UP000016412"/>
    </source>
</evidence>
<evidence type="ECO:0000256" key="1">
    <source>
        <dbReference type="ARBA" id="ARBA00022618"/>
    </source>
</evidence>
<comment type="function">
    <text evidence="4">Could be involved in septation.</text>
</comment>
<comment type="caution">
    <text evidence="5">The sequence shown here is derived from an EMBL/GenBank/DDBJ whole genome shotgun (WGS) entry which is preliminary data.</text>
</comment>
<dbReference type="EMBL" id="AVQI01000067">
    <property type="protein sequence ID" value="ERK00507.1"/>
    <property type="molecule type" value="Genomic_DNA"/>
</dbReference>
<evidence type="ECO:0000256" key="4">
    <source>
        <dbReference type="HAMAP-Rule" id="MF_00819"/>
    </source>
</evidence>
<evidence type="ECO:0000256" key="2">
    <source>
        <dbReference type="ARBA" id="ARBA00023210"/>
    </source>
</evidence>
<dbReference type="SUPFAM" id="SSF160537">
    <property type="entry name" value="SpoVG-like"/>
    <property type="match status" value="1"/>
</dbReference>
<dbReference type="HAMAP" id="MF_00819">
    <property type="entry name" value="SpoVG"/>
    <property type="match status" value="1"/>
</dbReference>
<sequence length="103" mass="11341">MQITELRIRKVEGEGKLRAYVTVTFDNCFVVHNVKIIEGKNGLFIAMPSRKTASGEYKDVAHPISPDFRAELQKKILDEYNAGHVEEAGSGDDAPFSSVDGSV</sequence>
<dbReference type="PATRIC" id="fig|1125725.3.peg.52"/>
<gene>
    <name evidence="4" type="primary">spoVG</name>
    <name evidence="6" type="ORF">HMPREF0860_1099</name>
    <name evidence="5" type="ORF">HMPREF1325_1797</name>
</gene>
<dbReference type="STRING" id="1125725.HMPREF1325_1797"/>
<accession>U2KPT4</accession>
<dbReference type="Proteomes" id="UP000016646">
    <property type="component" value="Unassembled WGS sequence"/>
</dbReference>
<proteinExistence type="inferred from homology"/>